<evidence type="ECO:0000313" key="2">
    <source>
        <dbReference type="EMBL" id="KAB1222125.1"/>
    </source>
</evidence>
<evidence type="ECO:0000313" key="3">
    <source>
        <dbReference type="Proteomes" id="UP000516437"/>
    </source>
</evidence>
<proteinExistence type="predicted"/>
<dbReference type="AlphaFoldDB" id="A0A6A1WA84"/>
<dbReference type="OrthoDB" id="2107747at2759"/>
<reference evidence="2 3" key="1">
    <citation type="journal article" date="2019" name="Plant Biotechnol. J.">
        <title>The red bayberry genome and genetic basis of sex determination.</title>
        <authorList>
            <person name="Jia H.M."/>
            <person name="Jia H.J."/>
            <person name="Cai Q.L."/>
            <person name="Wang Y."/>
            <person name="Zhao H.B."/>
            <person name="Yang W.F."/>
            <person name="Wang G.Y."/>
            <person name="Li Y.H."/>
            <person name="Zhan D.L."/>
            <person name="Shen Y.T."/>
            <person name="Niu Q.F."/>
            <person name="Chang L."/>
            <person name="Qiu J."/>
            <person name="Zhao L."/>
            <person name="Xie H.B."/>
            <person name="Fu W.Y."/>
            <person name="Jin J."/>
            <person name="Li X.W."/>
            <person name="Jiao Y."/>
            <person name="Zhou C.C."/>
            <person name="Tu T."/>
            <person name="Chai C.Y."/>
            <person name="Gao J.L."/>
            <person name="Fan L.J."/>
            <person name="van de Weg E."/>
            <person name="Wang J.Y."/>
            <person name="Gao Z.S."/>
        </authorList>
    </citation>
    <scope>NUCLEOTIDE SEQUENCE [LARGE SCALE GENOMIC DNA]</scope>
    <source>
        <tissue evidence="2">Leaves</tissue>
    </source>
</reference>
<name>A0A6A1WA84_9ROSI</name>
<dbReference type="EMBL" id="RXIC02000020">
    <property type="protein sequence ID" value="KAB1222125.1"/>
    <property type="molecule type" value="Genomic_DNA"/>
</dbReference>
<feature type="compositionally biased region" description="Basic and acidic residues" evidence="1">
    <location>
        <begin position="1"/>
        <end position="12"/>
    </location>
</feature>
<sequence>MAMESKPHKDADSGSNDGVTKSEDGKIIDLTPRKLSIVWGNDPRYWRSSSNPDAPVELIQVSWLEVTGSYQLKKKSADYHISFTVSLNPDAFGWNGCQVYVLAKLGKKGKYSWKRASLDQSRSGQVFEIPPPDDPLKVTTANDETIPMLYFGMYEVWSGKWKGGLKIHKVTIKEK</sequence>
<dbReference type="InterPro" id="IPR025886">
    <property type="entry name" value="PP2-like"/>
</dbReference>
<dbReference type="Pfam" id="PF14299">
    <property type="entry name" value="PP2"/>
    <property type="match status" value="1"/>
</dbReference>
<dbReference type="InterPro" id="IPR052147">
    <property type="entry name" value="PP2-like/Lectin"/>
</dbReference>
<evidence type="ECO:0000256" key="1">
    <source>
        <dbReference type="SAM" id="MobiDB-lite"/>
    </source>
</evidence>
<organism evidence="2 3">
    <name type="scientific">Morella rubra</name>
    <name type="common">Chinese bayberry</name>
    <dbReference type="NCBI Taxonomy" id="262757"/>
    <lineage>
        <taxon>Eukaryota</taxon>
        <taxon>Viridiplantae</taxon>
        <taxon>Streptophyta</taxon>
        <taxon>Embryophyta</taxon>
        <taxon>Tracheophyta</taxon>
        <taxon>Spermatophyta</taxon>
        <taxon>Magnoliopsida</taxon>
        <taxon>eudicotyledons</taxon>
        <taxon>Gunneridae</taxon>
        <taxon>Pentapetalae</taxon>
        <taxon>rosids</taxon>
        <taxon>fabids</taxon>
        <taxon>Fagales</taxon>
        <taxon>Myricaceae</taxon>
        <taxon>Morella</taxon>
    </lineage>
</organism>
<keyword evidence="3" id="KW-1185">Reference proteome</keyword>
<feature type="region of interest" description="Disordered" evidence="1">
    <location>
        <begin position="1"/>
        <end position="25"/>
    </location>
</feature>
<dbReference type="GO" id="GO:0030246">
    <property type="term" value="F:carbohydrate binding"/>
    <property type="evidence" value="ECO:0007669"/>
    <property type="project" value="InterPro"/>
</dbReference>
<dbReference type="PANTHER" id="PTHR48478:SF1">
    <property type="entry name" value="LECTIN-LIKE"/>
    <property type="match status" value="1"/>
</dbReference>
<comment type="caution">
    <text evidence="2">The sequence shown here is derived from an EMBL/GenBank/DDBJ whole genome shotgun (WGS) entry which is preliminary data.</text>
</comment>
<dbReference type="Proteomes" id="UP000516437">
    <property type="component" value="Chromosome 2"/>
</dbReference>
<protein>
    <submittedName>
        <fullName evidence="2">Protein PHLOEM PROTEIN 2-LIKE A9</fullName>
    </submittedName>
</protein>
<gene>
    <name evidence="2" type="ORF">CJ030_MR2G002697</name>
</gene>
<dbReference type="PANTHER" id="PTHR48478">
    <property type="entry name" value="LECTIN-LIKE"/>
    <property type="match status" value="1"/>
</dbReference>
<accession>A0A6A1WA84</accession>